<dbReference type="PANTHER" id="PTHR30203:SF24">
    <property type="entry name" value="BLR4935 PROTEIN"/>
    <property type="match status" value="1"/>
</dbReference>
<comment type="caution">
    <text evidence="3">The sequence shown here is derived from an EMBL/GenBank/DDBJ whole genome shotgun (WGS) entry which is preliminary data.</text>
</comment>
<reference evidence="3 4" key="1">
    <citation type="submission" date="2024-05" db="EMBL/GenBank/DDBJ databases">
        <title>Roseateles sp. 2.12 16S ribosomal RNA gene Genome sequencing and assembly.</title>
        <authorList>
            <person name="Woo H."/>
        </authorList>
    </citation>
    <scope>NUCLEOTIDE SEQUENCE [LARGE SCALE GENOMIC DNA]</scope>
    <source>
        <strain evidence="3 4">2.12</strain>
    </source>
</reference>
<protein>
    <submittedName>
        <fullName evidence="3">TolC family protein</fullName>
    </submittedName>
</protein>
<evidence type="ECO:0000313" key="4">
    <source>
        <dbReference type="Proteomes" id="UP001462640"/>
    </source>
</evidence>
<dbReference type="EMBL" id="JBDPZC010000005">
    <property type="protein sequence ID" value="MEO3713672.1"/>
    <property type="molecule type" value="Genomic_DNA"/>
</dbReference>
<name>A0ABV0GF53_9BURK</name>
<feature type="signal peptide" evidence="2">
    <location>
        <begin position="1"/>
        <end position="37"/>
    </location>
</feature>
<dbReference type="InterPro" id="IPR010131">
    <property type="entry name" value="MdtP/NodT-like"/>
</dbReference>
<dbReference type="RefSeq" id="WP_347610282.1">
    <property type="nucleotide sequence ID" value="NZ_JBDPZC010000005.1"/>
</dbReference>
<accession>A0ABV0GF53</accession>
<keyword evidence="1" id="KW-0175">Coiled coil</keyword>
<evidence type="ECO:0000256" key="2">
    <source>
        <dbReference type="SAM" id="SignalP"/>
    </source>
</evidence>
<organism evidence="3 4">
    <name type="scientific">Roseateles flavus</name>
    <dbReference type="NCBI Taxonomy" id="3149041"/>
    <lineage>
        <taxon>Bacteria</taxon>
        <taxon>Pseudomonadati</taxon>
        <taxon>Pseudomonadota</taxon>
        <taxon>Betaproteobacteria</taxon>
        <taxon>Burkholderiales</taxon>
        <taxon>Sphaerotilaceae</taxon>
        <taxon>Roseateles</taxon>
    </lineage>
</organism>
<feature type="chain" id="PRO_5047221837" evidence="2">
    <location>
        <begin position="38"/>
        <end position="423"/>
    </location>
</feature>
<keyword evidence="2" id="KW-0732">Signal</keyword>
<dbReference type="Gene3D" id="1.20.1600.10">
    <property type="entry name" value="Outer membrane efflux proteins (OEP)"/>
    <property type="match status" value="1"/>
</dbReference>
<dbReference type="SUPFAM" id="SSF56954">
    <property type="entry name" value="Outer membrane efflux proteins (OEP)"/>
    <property type="match status" value="1"/>
</dbReference>
<dbReference type="PANTHER" id="PTHR30203">
    <property type="entry name" value="OUTER MEMBRANE CATION EFFLUX PROTEIN"/>
    <property type="match status" value="1"/>
</dbReference>
<sequence>MSAFLPGRARSRPAPAGAACARAALLTFALLAGPAIALDPTEALRLAEQLNPALRAQQASADGARASQGAAAALPDPRLSLGVENLPTSGPDRWSLTRDFMTMQRLALMQEVPNAAKRAARAEAAQARADRERALLVLQRLQLRQALGTAWIAVQSAQRGRDLLQALVDENLQLQRTLPARIAGGSAAAAELVMARQEALALADRQDELTRELLKARAALRRLVGPRGDEPLSGELPLPPVQAEALRARLHAHAELAAFPAQQALAQAELREAESESRGDWAWELAYSRRGRQWGDMLSFQLSFDLPWQRERRQQPMAAARQRELERVQLEREEAEQRHRLALEEDLAELQSLASQHERLSSLGLPLAQDRLSLALSAYQSGKSDLGAVLAARAQLLELRLRQNELQTRQALLQLRLNSLAEE</sequence>
<feature type="coiled-coil region" evidence="1">
    <location>
        <begin position="318"/>
        <end position="360"/>
    </location>
</feature>
<gene>
    <name evidence="3" type="ORF">ABDJ40_12980</name>
</gene>
<evidence type="ECO:0000256" key="1">
    <source>
        <dbReference type="SAM" id="Coils"/>
    </source>
</evidence>
<evidence type="ECO:0000313" key="3">
    <source>
        <dbReference type="EMBL" id="MEO3713672.1"/>
    </source>
</evidence>
<proteinExistence type="predicted"/>
<keyword evidence="4" id="KW-1185">Reference proteome</keyword>
<dbReference type="Proteomes" id="UP001462640">
    <property type="component" value="Unassembled WGS sequence"/>
</dbReference>